<keyword evidence="3 8" id="KW-0813">Transport</keyword>
<feature type="transmembrane region" description="Helical" evidence="8">
    <location>
        <begin position="202"/>
        <end position="224"/>
    </location>
</feature>
<dbReference type="PANTHER" id="PTHR30614">
    <property type="entry name" value="MEMBRANE COMPONENT OF AMINO ACID ABC TRANSPORTER"/>
    <property type="match status" value="1"/>
</dbReference>
<evidence type="ECO:0000256" key="6">
    <source>
        <dbReference type="ARBA" id="ARBA00022989"/>
    </source>
</evidence>
<dbReference type="GO" id="GO:0043190">
    <property type="term" value="C:ATP-binding cassette (ABC) transporter complex"/>
    <property type="evidence" value="ECO:0007669"/>
    <property type="project" value="InterPro"/>
</dbReference>
<dbReference type="PROSITE" id="PS50928">
    <property type="entry name" value="ABC_TM1"/>
    <property type="match status" value="1"/>
</dbReference>
<dbReference type="NCBIfam" id="TIGR01726">
    <property type="entry name" value="HEQRo_perm_3TM"/>
    <property type="match status" value="1"/>
</dbReference>
<dbReference type="PANTHER" id="PTHR30614:SF47">
    <property type="entry name" value="ABC TRANSPORTER PERMEASE"/>
    <property type="match status" value="1"/>
</dbReference>
<evidence type="ECO:0000256" key="1">
    <source>
        <dbReference type="ARBA" id="ARBA00004429"/>
    </source>
</evidence>
<keyword evidence="7 8" id="KW-0472">Membrane</keyword>
<evidence type="ECO:0000256" key="3">
    <source>
        <dbReference type="ARBA" id="ARBA00022448"/>
    </source>
</evidence>
<sequence length="232" mass="25331">MAITLNFGPLLAEPYLGHLVAGLKYTAMLTVASWVLAVVLGVALATVRVAGNPLIERLVAGWVAYQQNVPMLAHLFLWYFGIPTILPEFVQNWVNANNGELIFASIAIGLCMSAYFCEDVRSGLRAVPNGQHEAARSLGLSFLKSMRFVILPQAIRTALPPFINHTVVLFKNTSLAMALGAAEMTYVVREIENQTFRTFEAYTLATAFYLAISLGLMGIGAVVARRLQTPAR</sequence>
<evidence type="ECO:0000256" key="5">
    <source>
        <dbReference type="ARBA" id="ARBA00022692"/>
    </source>
</evidence>
<protein>
    <submittedName>
        <fullName evidence="10">Amino acid ABC transporter permease</fullName>
    </submittedName>
</protein>
<proteinExistence type="inferred from homology"/>
<dbReference type="Pfam" id="PF00528">
    <property type="entry name" value="BPD_transp_1"/>
    <property type="match status" value="1"/>
</dbReference>
<reference evidence="11" key="1">
    <citation type="journal article" date="2023" name="Front. Microbiol.">
        <title>Ralstonia chuxiongensis sp. nov., Ralstonia mojiangensis sp. nov., and Ralstonia soli sp. nov., isolated from tobacco fields, are three novel species in the family Burkholderiaceae.</title>
        <authorList>
            <person name="Lu C.H."/>
            <person name="Zhang Y.Y."/>
            <person name="Jiang N."/>
            <person name="Chen W."/>
            <person name="Shao X."/>
            <person name="Zhao Z.M."/>
            <person name="Lu W.L."/>
            <person name="Hu X."/>
            <person name="Xi Y.X."/>
            <person name="Zou S.Y."/>
            <person name="Wei Q.J."/>
            <person name="Lin Z.L."/>
            <person name="Gong L."/>
            <person name="Gai X.T."/>
            <person name="Zhang L.Q."/>
            <person name="Li J.Y."/>
            <person name="Jin Y."/>
            <person name="Xia Z.Y."/>
        </authorList>
    </citation>
    <scope>NUCLEOTIDE SEQUENCE [LARGE SCALE GENOMIC DNA]</scope>
    <source>
        <strain evidence="11">21YRMH01-3</strain>
    </source>
</reference>
<name>A0AA41WVZ6_9RALS</name>
<dbReference type="InterPro" id="IPR035906">
    <property type="entry name" value="MetI-like_sf"/>
</dbReference>
<comment type="subcellular location">
    <subcellularLocation>
        <location evidence="1">Cell inner membrane</location>
        <topology evidence="1">Multi-pass membrane protein</topology>
    </subcellularLocation>
    <subcellularLocation>
        <location evidence="8">Cell membrane</location>
        <topology evidence="8">Multi-pass membrane protein</topology>
    </subcellularLocation>
</comment>
<dbReference type="InterPro" id="IPR043429">
    <property type="entry name" value="ArtM/GltK/GlnP/TcyL/YhdX-like"/>
</dbReference>
<dbReference type="CDD" id="cd06261">
    <property type="entry name" value="TM_PBP2"/>
    <property type="match status" value="1"/>
</dbReference>
<organism evidence="10 11">
    <name type="scientific">Ralstonia chuxiongensis</name>
    <dbReference type="NCBI Taxonomy" id="2957504"/>
    <lineage>
        <taxon>Bacteria</taxon>
        <taxon>Pseudomonadati</taxon>
        <taxon>Pseudomonadota</taxon>
        <taxon>Betaproteobacteria</taxon>
        <taxon>Burkholderiales</taxon>
        <taxon>Burkholderiaceae</taxon>
        <taxon>Ralstonia</taxon>
    </lineage>
</organism>
<evidence type="ECO:0000313" key="11">
    <source>
        <dbReference type="Proteomes" id="UP001162793"/>
    </source>
</evidence>
<keyword evidence="4" id="KW-1003">Cell membrane</keyword>
<evidence type="ECO:0000313" key="10">
    <source>
        <dbReference type="EMBL" id="MCP1172565.1"/>
    </source>
</evidence>
<dbReference type="Proteomes" id="UP001162793">
    <property type="component" value="Unassembled WGS sequence"/>
</dbReference>
<accession>A0AA41WVZ6</accession>
<dbReference type="GO" id="GO:0022857">
    <property type="term" value="F:transmembrane transporter activity"/>
    <property type="evidence" value="ECO:0007669"/>
    <property type="project" value="InterPro"/>
</dbReference>
<dbReference type="SUPFAM" id="SSF161098">
    <property type="entry name" value="MetI-like"/>
    <property type="match status" value="1"/>
</dbReference>
<feature type="transmembrane region" description="Helical" evidence="8">
    <location>
        <begin position="59"/>
        <end position="81"/>
    </location>
</feature>
<evidence type="ECO:0000259" key="9">
    <source>
        <dbReference type="PROSITE" id="PS50928"/>
    </source>
</evidence>
<gene>
    <name evidence="10" type="ORF">NKG59_09355</name>
</gene>
<feature type="transmembrane region" description="Helical" evidence="8">
    <location>
        <begin position="101"/>
        <end position="117"/>
    </location>
</feature>
<evidence type="ECO:0000256" key="4">
    <source>
        <dbReference type="ARBA" id="ARBA00022475"/>
    </source>
</evidence>
<dbReference type="InterPro" id="IPR000515">
    <property type="entry name" value="MetI-like"/>
</dbReference>
<dbReference type="RefSeq" id="WP_253536512.1">
    <property type="nucleotide sequence ID" value="NZ_JAMYWC010000003.1"/>
</dbReference>
<dbReference type="GO" id="GO:0006865">
    <property type="term" value="P:amino acid transport"/>
    <property type="evidence" value="ECO:0007669"/>
    <property type="project" value="TreeGrafter"/>
</dbReference>
<dbReference type="EMBL" id="JAMYWC010000003">
    <property type="protein sequence ID" value="MCP1172565.1"/>
    <property type="molecule type" value="Genomic_DNA"/>
</dbReference>
<comment type="similarity">
    <text evidence="2">Belongs to the binding-protein-dependent transport system permease family. HisMQ subfamily.</text>
</comment>
<evidence type="ECO:0000256" key="7">
    <source>
        <dbReference type="ARBA" id="ARBA00023136"/>
    </source>
</evidence>
<evidence type="ECO:0000256" key="2">
    <source>
        <dbReference type="ARBA" id="ARBA00010072"/>
    </source>
</evidence>
<feature type="transmembrane region" description="Helical" evidence="8">
    <location>
        <begin position="25"/>
        <end position="47"/>
    </location>
</feature>
<comment type="caution">
    <text evidence="10">The sequence shown here is derived from an EMBL/GenBank/DDBJ whole genome shotgun (WGS) entry which is preliminary data.</text>
</comment>
<dbReference type="Gene3D" id="1.10.3720.10">
    <property type="entry name" value="MetI-like"/>
    <property type="match status" value="1"/>
</dbReference>
<keyword evidence="5 8" id="KW-0812">Transmembrane</keyword>
<evidence type="ECO:0000256" key="8">
    <source>
        <dbReference type="RuleBase" id="RU363032"/>
    </source>
</evidence>
<dbReference type="InterPro" id="IPR010065">
    <property type="entry name" value="AA_ABC_transptr_permease_3TM"/>
</dbReference>
<keyword evidence="6 8" id="KW-1133">Transmembrane helix</keyword>
<keyword evidence="11" id="KW-1185">Reference proteome</keyword>
<dbReference type="AlphaFoldDB" id="A0AA41WVZ6"/>
<feature type="domain" description="ABC transmembrane type-1" evidence="9">
    <location>
        <begin position="23"/>
        <end position="220"/>
    </location>
</feature>